<feature type="transmembrane region" description="Helical" evidence="1">
    <location>
        <begin position="133"/>
        <end position="151"/>
    </location>
</feature>
<name>A0A419W5V3_9BACT</name>
<proteinExistence type="predicted"/>
<organism evidence="2 3">
    <name type="scientific">Mangrovibacterium diazotrophicum</name>
    <dbReference type="NCBI Taxonomy" id="1261403"/>
    <lineage>
        <taxon>Bacteria</taxon>
        <taxon>Pseudomonadati</taxon>
        <taxon>Bacteroidota</taxon>
        <taxon>Bacteroidia</taxon>
        <taxon>Marinilabiliales</taxon>
        <taxon>Prolixibacteraceae</taxon>
        <taxon>Mangrovibacterium</taxon>
    </lineage>
</organism>
<evidence type="ECO:0000313" key="3">
    <source>
        <dbReference type="Proteomes" id="UP000283387"/>
    </source>
</evidence>
<dbReference type="AlphaFoldDB" id="A0A419W5V3"/>
<dbReference type="OrthoDB" id="1447147at2"/>
<reference evidence="2 3" key="1">
    <citation type="submission" date="2018-09" db="EMBL/GenBank/DDBJ databases">
        <title>Genomic Encyclopedia of Archaeal and Bacterial Type Strains, Phase II (KMG-II): from individual species to whole genera.</title>
        <authorList>
            <person name="Goeker M."/>
        </authorList>
    </citation>
    <scope>NUCLEOTIDE SEQUENCE [LARGE SCALE GENOMIC DNA]</scope>
    <source>
        <strain evidence="2 3">DSM 27148</strain>
    </source>
</reference>
<keyword evidence="3" id="KW-1185">Reference proteome</keyword>
<dbReference type="RefSeq" id="WP_120272185.1">
    <property type="nucleotide sequence ID" value="NZ_RAPN01000001.1"/>
</dbReference>
<keyword evidence="1" id="KW-1133">Transmembrane helix</keyword>
<dbReference type="EMBL" id="RAPN01000001">
    <property type="protein sequence ID" value="RKD90816.1"/>
    <property type="molecule type" value="Genomic_DNA"/>
</dbReference>
<evidence type="ECO:0000256" key="1">
    <source>
        <dbReference type="SAM" id="Phobius"/>
    </source>
</evidence>
<sequence>MDFPEKEELVTRYKNYSDEELLAVLQHPKDYQEAAVDAAREVAFERGLEWAEVPADSPKAGFAFFPRLSKPENALKLIKSLQRILYFVALIPLIAGALSYTDGYPTLALAYGGIAVVWGVLAMLTVRRKRHQMVLLMFLLLVFVMVLRYITAGLPVDMKTVDWTIWGIAFVVLVYTLLYFKILVRDYMSRKS</sequence>
<protein>
    <submittedName>
        <fullName evidence="2">Uncharacterized protein</fullName>
    </submittedName>
</protein>
<comment type="caution">
    <text evidence="2">The sequence shown here is derived from an EMBL/GenBank/DDBJ whole genome shotgun (WGS) entry which is preliminary data.</text>
</comment>
<evidence type="ECO:0000313" key="2">
    <source>
        <dbReference type="EMBL" id="RKD90816.1"/>
    </source>
</evidence>
<gene>
    <name evidence="2" type="ORF">BC643_1159</name>
</gene>
<dbReference type="Proteomes" id="UP000283387">
    <property type="component" value="Unassembled WGS sequence"/>
</dbReference>
<keyword evidence="1" id="KW-0812">Transmembrane</keyword>
<keyword evidence="1" id="KW-0472">Membrane</keyword>
<feature type="transmembrane region" description="Helical" evidence="1">
    <location>
        <begin position="84"/>
        <end position="101"/>
    </location>
</feature>
<accession>A0A419W5V3</accession>
<feature type="transmembrane region" description="Helical" evidence="1">
    <location>
        <begin position="163"/>
        <end position="184"/>
    </location>
</feature>
<feature type="transmembrane region" description="Helical" evidence="1">
    <location>
        <begin position="107"/>
        <end position="126"/>
    </location>
</feature>